<dbReference type="AlphaFoldDB" id="A0A367VDG6"/>
<protein>
    <submittedName>
        <fullName evidence="1">Uncharacterized protein</fullName>
    </submittedName>
</protein>
<gene>
    <name evidence="1" type="ORF">TH6_09625</name>
</gene>
<comment type="caution">
    <text evidence="1">The sequence shown here is derived from an EMBL/GenBank/DDBJ whole genome shotgun (WGS) entry which is preliminary data.</text>
</comment>
<name>A0A367VDG6_9PROT</name>
<dbReference type="EMBL" id="JPWB01000003">
    <property type="protein sequence ID" value="RCK23266.1"/>
    <property type="molecule type" value="Genomic_DNA"/>
</dbReference>
<proteinExistence type="predicted"/>
<reference evidence="1 2" key="1">
    <citation type="submission" date="2014-07" db="EMBL/GenBank/DDBJ databases">
        <title>Draft genome sequence of Thalassospira profundimaris R8-17.</title>
        <authorList>
            <person name="Lai Q."/>
            <person name="Shao Z."/>
        </authorList>
    </citation>
    <scope>NUCLEOTIDE SEQUENCE [LARGE SCALE GENOMIC DNA]</scope>
    <source>
        <strain evidence="1 2">R8-17</strain>
    </source>
</reference>
<evidence type="ECO:0000313" key="2">
    <source>
        <dbReference type="Proteomes" id="UP000253061"/>
    </source>
</evidence>
<accession>A0A367VDG6</accession>
<evidence type="ECO:0000313" key="1">
    <source>
        <dbReference type="EMBL" id="RCK23266.1"/>
    </source>
</evidence>
<sequence length="166" mass="17944">MACFFCAVLPNRQSTTIISAHSDGVVCWLNATATTEITATRENRIMKHKLPGLITALAVLAALPTHAMAEADGADMQTGDKHWRAQKCAVYQDVRAELLDTIPRGALSPEFAKAEEDYIENGCAGRAYACPKSKTELDYANEMSLAMMSHGLTGTFLPYGCKSGIQ</sequence>
<organism evidence="1 2">
    <name type="scientific">Thalassospira profundimaris</name>
    <dbReference type="NCBI Taxonomy" id="502049"/>
    <lineage>
        <taxon>Bacteria</taxon>
        <taxon>Pseudomonadati</taxon>
        <taxon>Pseudomonadota</taxon>
        <taxon>Alphaproteobacteria</taxon>
        <taxon>Rhodospirillales</taxon>
        <taxon>Thalassospiraceae</taxon>
        <taxon>Thalassospira</taxon>
    </lineage>
</organism>
<dbReference type="Proteomes" id="UP000253061">
    <property type="component" value="Unassembled WGS sequence"/>
</dbReference>